<dbReference type="FunFam" id="3.90.550.50:FF:000004">
    <property type="entry name" value="Hexosyltransferase"/>
    <property type="match status" value="1"/>
</dbReference>
<keyword evidence="8" id="KW-0472">Membrane</keyword>
<proteinExistence type="inferred from homology"/>
<evidence type="ECO:0000256" key="5">
    <source>
        <dbReference type="ARBA" id="ARBA00022968"/>
    </source>
</evidence>
<keyword evidence="9" id="KW-0325">Glycoprotein</keyword>
<sequence>MMAIRKKLMKLILGLLLGILCSQFFTISQIAIQDMCISKRLSPLDLINEENLRAQNKNLLFVGIMTASKYLDTRAKAVYETWGKEVPGKIMFFSSEFSYSEHVPLIALPGVDDSYPPQKKSFTMLKHMYDNYIDKYEWFLRGDDDVYMRTDRLEHLLRSVDSSKPWFIGQTGRGNIDEFGLLSLESDENFCMGGPGIIFSRESLKRMAPYVEECLQNLYTTHEDVELGRCVKRFAGISCTWSYEASSCDCKMQTIFYHNQSGVDAFTGDLKQKEVHRAITMHPVKRPEYMYKLHGYIKGLKIQTNHQDGIYLHRDIAVSMEQLGYSKDRLHKVILVKNLPLYPSKRGNDEYLGDTNILGTPTSLNRYTPQNLQDVLVWELISKTLYSHKDANPKKRMGSSLKEGLGDVTREMMDIINSYSKQRGRIIDFKEILYGYWRLDPIHGVDLILDLLLVYKKYRGHKMTVQVRRHAYVQQTFSDIVIREVNQNKIVDTFFDENTQQNLPVHKKLVHHLISKIGRNFPPLFNLINQEEPVINFILPISGRYESFRRFLNMYEEICLNMKERTKLIVILYKKNNLINDFVSSKYLIEQVQKKFSYSVVNVVYRNDDFSRGKALQYGVQELKNDDLMLFIDVDMIFDRNTLQRIRFNTVKNKTVYFPIVFSLYDPTFWNITYINKAYSYFDSNLINQRNGFWRQFGFGIVSIYKNDYVTLGGFNLKISGWGYEDVNFFDDVVNSNLKIVRSTDPGLIHVFHSEVCDQVSDVAQKNMCLGTKGSTLGSLQTLQDFYMKYKRYFR</sequence>
<evidence type="ECO:0000256" key="7">
    <source>
        <dbReference type="ARBA" id="ARBA00023034"/>
    </source>
</evidence>
<comment type="subcellular location">
    <subcellularLocation>
        <location evidence="1 10">Golgi apparatus</location>
        <location evidence="1 10">Golgi stack membrane</location>
        <topology evidence="1 10">Single-pass type II membrane protein</topology>
    </subcellularLocation>
</comment>
<dbReference type="InterPro" id="IPR008428">
    <property type="entry name" value="Chond_GalNAc"/>
</dbReference>
<protein>
    <recommendedName>
        <fullName evidence="10">Hexosyltransferase</fullName>
        <ecNumber evidence="10">2.4.1.-</ecNumber>
    </recommendedName>
</protein>
<evidence type="ECO:0000256" key="8">
    <source>
        <dbReference type="ARBA" id="ARBA00023136"/>
    </source>
</evidence>
<dbReference type="PANTHER" id="PTHR12369:SF11">
    <property type="entry name" value="HEXOSYLTRANSFERASE"/>
    <property type="match status" value="1"/>
</dbReference>
<evidence type="ECO:0000256" key="3">
    <source>
        <dbReference type="ARBA" id="ARBA00022679"/>
    </source>
</evidence>
<dbReference type="EMBL" id="OV121134">
    <property type="protein sequence ID" value="CAH0553195.1"/>
    <property type="molecule type" value="Genomic_DNA"/>
</dbReference>
<keyword evidence="6" id="KW-1133">Transmembrane helix</keyword>
<evidence type="ECO:0000256" key="9">
    <source>
        <dbReference type="ARBA" id="ARBA00023180"/>
    </source>
</evidence>
<name>A0A9P0B2A4_BRAAE</name>
<dbReference type="SUPFAM" id="SSF53448">
    <property type="entry name" value="Nucleotide-diphospho-sugar transferases"/>
    <property type="match status" value="2"/>
</dbReference>
<dbReference type="AlphaFoldDB" id="A0A9P0B2A4"/>
<gene>
    <name evidence="11" type="ORF">MELIAE_LOCUS5263</name>
</gene>
<evidence type="ECO:0000256" key="6">
    <source>
        <dbReference type="ARBA" id="ARBA00022989"/>
    </source>
</evidence>
<dbReference type="GO" id="GO:0032580">
    <property type="term" value="C:Golgi cisterna membrane"/>
    <property type="evidence" value="ECO:0007669"/>
    <property type="project" value="UniProtKB-SubCell"/>
</dbReference>
<dbReference type="OrthoDB" id="431432at2759"/>
<evidence type="ECO:0000256" key="2">
    <source>
        <dbReference type="ARBA" id="ARBA00009239"/>
    </source>
</evidence>
<comment type="similarity">
    <text evidence="2 10">Belongs to the chondroitin N-acetylgalactosaminyltransferase family.</text>
</comment>
<dbReference type="InterPro" id="IPR051227">
    <property type="entry name" value="CS_glycosyltransferase"/>
</dbReference>
<dbReference type="EC" id="2.4.1.-" evidence="10"/>
<dbReference type="GO" id="GO:0047238">
    <property type="term" value="F:glucuronosyl-N-acetylgalactosaminyl-proteoglycan 4-beta-N-acetylgalactosaminyltransferase activity"/>
    <property type="evidence" value="ECO:0007669"/>
    <property type="project" value="TreeGrafter"/>
</dbReference>
<keyword evidence="12" id="KW-1185">Reference proteome</keyword>
<keyword evidence="7 10" id="KW-0333">Golgi apparatus</keyword>
<dbReference type="Gene3D" id="3.90.550.50">
    <property type="match status" value="1"/>
</dbReference>
<dbReference type="PANTHER" id="PTHR12369">
    <property type="entry name" value="CHONDROITIN SYNTHASE"/>
    <property type="match status" value="1"/>
</dbReference>
<reference evidence="11" key="1">
    <citation type="submission" date="2021-12" db="EMBL/GenBank/DDBJ databases">
        <authorList>
            <person name="King R."/>
        </authorList>
    </citation>
    <scope>NUCLEOTIDE SEQUENCE</scope>
</reference>
<keyword evidence="5 10" id="KW-0735">Signal-anchor</keyword>
<evidence type="ECO:0000313" key="12">
    <source>
        <dbReference type="Proteomes" id="UP001154078"/>
    </source>
</evidence>
<dbReference type="Gene3D" id="3.90.550.10">
    <property type="entry name" value="Spore Coat Polysaccharide Biosynthesis Protein SpsA, Chain A"/>
    <property type="match status" value="1"/>
</dbReference>
<evidence type="ECO:0000256" key="1">
    <source>
        <dbReference type="ARBA" id="ARBA00004447"/>
    </source>
</evidence>
<keyword evidence="3 10" id="KW-0808">Transferase</keyword>
<dbReference type="Pfam" id="PF05679">
    <property type="entry name" value="CHGN"/>
    <property type="match status" value="1"/>
</dbReference>
<organism evidence="11 12">
    <name type="scientific">Brassicogethes aeneus</name>
    <name type="common">Rape pollen beetle</name>
    <name type="synonym">Meligethes aeneus</name>
    <dbReference type="NCBI Taxonomy" id="1431903"/>
    <lineage>
        <taxon>Eukaryota</taxon>
        <taxon>Metazoa</taxon>
        <taxon>Ecdysozoa</taxon>
        <taxon>Arthropoda</taxon>
        <taxon>Hexapoda</taxon>
        <taxon>Insecta</taxon>
        <taxon>Pterygota</taxon>
        <taxon>Neoptera</taxon>
        <taxon>Endopterygota</taxon>
        <taxon>Coleoptera</taxon>
        <taxon>Polyphaga</taxon>
        <taxon>Cucujiformia</taxon>
        <taxon>Nitidulidae</taxon>
        <taxon>Meligethinae</taxon>
        <taxon>Brassicogethes</taxon>
    </lineage>
</organism>
<keyword evidence="4" id="KW-0812">Transmembrane</keyword>
<evidence type="ECO:0000313" key="11">
    <source>
        <dbReference type="EMBL" id="CAH0553195.1"/>
    </source>
</evidence>
<dbReference type="Proteomes" id="UP001154078">
    <property type="component" value="Chromosome 3"/>
</dbReference>
<evidence type="ECO:0000256" key="4">
    <source>
        <dbReference type="ARBA" id="ARBA00022692"/>
    </source>
</evidence>
<accession>A0A9P0B2A4</accession>
<dbReference type="InterPro" id="IPR029044">
    <property type="entry name" value="Nucleotide-diphossugar_trans"/>
</dbReference>
<evidence type="ECO:0000256" key="10">
    <source>
        <dbReference type="RuleBase" id="RU364016"/>
    </source>
</evidence>